<evidence type="ECO:0000256" key="3">
    <source>
        <dbReference type="ARBA" id="ARBA00022552"/>
    </source>
</evidence>
<dbReference type="Pfam" id="PF20260">
    <property type="entry name" value="PUA_4"/>
    <property type="match status" value="1"/>
</dbReference>
<dbReference type="EMBL" id="CP064782">
    <property type="protein sequence ID" value="QWT49729.1"/>
    <property type="molecule type" value="Genomic_DNA"/>
</dbReference>
<dbReference type="NCBIfam" id="TIGR00046">
    <property type="entry name" value="RsmE family RNA methyltransferase"/>
    <property type="match status" value="1"/>
</dbReference>
<dbReference type="PANTHER" id="PTHR30027">
    <property type="entry name" value="RIBOSOMAL RNA SMALL SUBUNIT METHYLTRANSFERASE E"/>
    <property type="match status" value="1"/>
</dbReference>
<feature type="domain" description="Ribosomal RNA small subunit methyltransferase E PUA-like" evidence="9">
    <location>
        <begin position="25"/>
        <end position="67"/>
    </location>
</feature>
<dbReference type="InterPro" id="IPR006700">
    <property type="entry name" value="RsmE"/>
</dbReference>
<comment type="similarity">
    <text evidence="7">Belongs to the RNA methyltransferase RsmE family.</text>
</comment>
<dbReference type="GO" id="GO:0005737">
    <property type="term" value="C:cytoplasm"/>
    <property type="evidence" value="ECO:0007669"/>
    <property type="project" value="UniProtKB-SubCell"/>
</dbReference>
<keyword evidence="3 7" id="KW-0698">rRNA processing</keyword>
<dbReference type="InterPro" id="IPR046887">
    <property type="entry name" value="RsmE_PUA-like"/>
</dbReference>
<name>A0A975XVE1_9RHOO</name>
<evidence type="ECO:0000259" key="8">
    <source>
        <dbReference type="Pfam" id="PF04452"/>
    </source>
</evidence>
<dbReference type="PANTHER" id="PTHR30027:SF3">
    <property type="entry name" value="16S RRNA (URACIL(1498)-N(3))-METHYLTRANSFERASE"/>
    <property type="match status" value="1"/>
</dbReference>
<evidence type="ECO:0000313" key="10">
    <source>
        <dbReference type="EMBL" id="QWT49729.1"/>
    </source>
</evidence>
<evidence type="ECO:0000256" key="6">
    <source>
        <dbReference type="ARBA" id="ARBA00022691"/>
    </source>
</evidence>
<evidence type="ECO:0000256" key="4">
    <source>
        <dbReference type="ARBA" id="ARBA00022603"/>
    </source>
</evidence>
<keyword evidence="6 7" id="KW-0949">S-adenosyl-L-methionine</keyword>
<dbReference type="InterPro" id="IPR046886">
    <property type="entry name" value="RsmE_MTase_dom"/>
</dbReference>
<evidence type="ECO:0000259" key="9">
    <source>
        <dbReference type="Pfam" id="PF20260"/>
    </source>
</evidence>
<gene>
    <name evidence="10" type="ORF">Azoinq_03710</name>
</gene>
<dbReference type="CDD" id="cd18084">
    <property type="entry name" value="RsmE-like"/>
    <property type="match status" value="1"/>
</dbReference>
<dbReference type="GO" id="GO:0070042">
    <property type="term" value="F:rRNA (uridine-N3-)-methyltransferase activity"/>
    <property type="evidence" value="ECO:0007669"/>
    <property type="project" value="TreeGrafter"/>
</dbReference>
<dbReference type="Proteomes" id="UP000683428">
    <property type="component" value="Chromosome"/>
</dbReference>
<accession>A0A975XVE1</accession>
<evidence type="ECO:0000256" key="2">
    <source>
        <dbReference type="ARBA" id="ARBA00022490"/>
    </source>
</evidence>
<sequence length="250" mass="26478">MNAPRFFCPLPLSQGALVALPPFAARHAVRVLRLAEGDCLTLFNGEGGEYLGVIQSTGKDQVQVRLEDYQAVERESLLDLVLVQAVQGADKMDFTVQKAVELGVSRFQPVASRRSVVRLAGERADKRVEHWRGVAVSACEQCGRNRVPAVEGVLTLEKYLARPAAPDTLRLVLSPGGATALCQLPRPQGAVELLVGAEGGLAPEEVAQAQGAGFLPLVLGPRVLRTETAGLAALAAIHALWGDFGGSSDV</sequence>
<evidence type="ECO:0000256" key="7">
    <source>
        <dbReference type="PIRNR" id="PIRNR015601"/>
    </source>
</evidence>
<dbReference type="Pfam" id="PF04452">
    <property type="entry name" value="Methyltrans_RNA"/>
    <property type="match status" value="1"/>
</dbReference>
<comment type="catalytic activity">
    <reaction evidence="7">
        <text>uridine(1498) in 16S rRNA + S-adenosyl-L-methionine = N(3)-methyluridine(1498) in 16S rRNA + S-adenosyl-L-homocysteine + H(+)</text>
        <dbReference type="Rhea" id="RHEA:42920"/>
        <dbReference type="Rhea" id="RHEA-COMP:10283"/>
        <dbReference type="Rhea" id="RHEA-COMP:10284"/>
        <dbReference type="ChEBI" id="CHEBI:15378"/>
        <dbReference type="ChEBI" id="CHEBI:57856"/>
        <dbReference type="ChEBI" id="CHEBI:59789"/>
        <dbReference type="ChEBI" id="CHEBI:65315"/>
        <dbReference type="ChEBI" id="CHEBI:74502"/>
        <dbReference type="EC" id="2.1.1.193"/>
    </reaction>
</comment>
<proteinExistence type="inferred from homology"/>
<keyword evidence="4 7" id="KW-0489">Methyltransferase</keyword>
<comment type="function">
    <text evidence="7">Specifically methylates the N3 position of the uracil ring of uridine 1498 (m3U1498) in 16S rRNA. Acts on the fully assembled 30S ribosomal subunit.</text>
</comment>
<dbReference type="GO" id="GO:0070475">
    <property type="term" value="P:rRNA base methylation"/>
    <property type="evidence" value="ECO:0007669"/>
    <property type="project" value="TreeGrafter"/>
</dbReference>
<comment type="subcellular location">
    <subcellularLocation>
        <location evidence="1 7">Cytoplasm</location>
    </subcellularLocation>
</comment>
<evidence type="ECO:0000256" key="1">
    <source>
        <dbReference type="ARBA" id="ARBA00004496"/>
    </source>
</evidence>
<dbReference type="EC" id="2.1.1.193" evidence="7"/>
<keyword evidence="5 7" id="KW-0808">Transferase</keyword>
<reference evidence="10" key="1">
    <citation type="submission" date="2020-11" db="EMBL/GenBank/DDBJ databases">
        <title>Azospira inquinata sp. nov.</title>
        <authorList>
            <person name="Moe W.M."/>
            <person name="Mikes M.C."/>
        </authorList>
    </citation>
    <scope>NUCLEOTIDE SEQUENCE</scope>
    <source>
        <strain evidence="10">Azo-3</strain>
    </source>
</reference>
<organism evidence="10 11">
    <name type="scientific">Azospira inquinata</name>
    <dbReference type="NCBI Taxonomy" id="2785627"/>
    <lineage>
        <taxon>Bacteria</taxon>
        <taxon>Pseudomonadati</taxon>
        <taxon>Pseudomonadota</taxon>
        <taxon>Betaproteobacteria</taxon>
        <taxon>Rhodocyclales</taxon>
        <taxon>Rhodocyclaceae</taxon>
        <taxon>Azospira</taxon>
    </lineage>
</organism>
<evidence type="ECO:0000313" key="11">
    <source>
        <dbReference type="Proteomes" id="UP000683428"/>
    </source>
</evidence>
<keyword evidence="2 7" id="KW-0963">Cytoplasm</keyword>
<dbReference type="AlphaFoldDB" id="A0A975XVE1"/>
<dbReference type="PIRSF" id="PIRSF015601">
    <property type="entry name" value="MTase_slr0722"/>
    <property type="match status" value="1"/>
</dbReference>
<keyword evidence="11" id="KW-1185">Reference proteome</keyword>
<dbReference type="KEGG" id="aiq:Azoinq_03710"/>
<feature type="domain" description="Ribosomal RNA small subunit methyltransferase E methyltransferase" evidence="8">
    <location>
        <begin position="76"/>
        <end position="237"/>
    </location>
</feature>
<evidence type="ECO:0000256" key="5">
    <source>
        <dbReference type="ARBA" id="ARBA00022679"/>
    </source>
</evidence>
<dbReference type="NCBIfam" id="NF008692">
    <property type="entry name" value="PRK11713.1-5"/>
    <property type="match status" value="1"/>
</dbReference>
<protein>
    <recommendedName>
        <fullName evidence="7">Ribosomal RNA small subunit methyltransferase E</fullName>
        <ecNumber evidence="7">2.1.1.193</ecNumber>
    </recommendedName>
</protein>
<dbReference type="RefSeq" id="WP_216125822.1">
    <property type="nucleotide sequence ID" value="NZ_CP064782.1"/>
</dbReference>